<comment type="caution">
    <text evidence="4">The sequence shown here is derived from an EMBL/GenBank/DDBJ whole genome shotgun (WGS) entry which is preliminary data.</text>
</comment>
<proteinExistence type="inferred from homology"/>
<name>A0ABD0LG08_9CAEN</name>
<dbReference type="PANTHER" id="PTHR31108">
    <property type="entry name" value="TUMOR PROTEIN P63-REGULATED GENE 1-LIKE PROTEIN"/>
    <property type="match status" value="1"/>
</dbReference>
<feature type="region of interest" description="Disordered" evidence="2">
    <location>
        <begin position="53"/>
        <end position="85"/>
    </location>
</feature>
<gene>
    <name evidence="4" type="ORF">BaRGS_00010868</name>
</gene>
<dbReference type="Proteomes" id="UP001519460">
    <property type="component" value="Unassembled WGS sequence"/>
</dbReference>
<dbReference type="PANTHER" id="PTHR31108:SF1">
    <property type="entry name" value="HSAC2 DOMAIN-CONTAINING PROTEIN"/>
    <property type="match status" value="1"/>
</dbReference>
<dbReference type="PROSITE" id="PS51791">
    <property type="entry name" value="HSAC2"/>
    <property type="match status" value="1"/>
</dbReference>
<accession>A0ABD0LG08</accession>
<dbReference type="InterPro" id="IPR034753">
    <property type="entry name" value="hSac2"/>
</dbReference>
<evidence type="ECO:0000256" key="1">
    <source>
        <dbReference type="ARBA" id="ARBA00009163"/>
    </source>
</evidence>
<evidence type="ECO:0000259" key="3">
    <source>
        <dbReference type="PROSITE" id="PS51791"/>
    </source>
</evidence>
<evidence type="ECO:0000313" key="4">
    <source>
        <dbReference type="EMBL" id="KAK7497997.1"/>
    </source>
</evidence>
<feature type="domain" description="HSac2" evidence="3">
    <location>
        <begin position="96"/>
        <end position="275"/>
    </location>
</feature>
<dbReference type="InterPro" id="IPR022158">
    <property type="entry name" value="Inositol_phosphatase"/>
</dbReference>
<dbReference type="InterPro" id="IPR040242">
    <property type="entry name" value="TPRG1-like"/>
</dbReference>
<dbReference type="EMBL" id="JACVVK020000054">
    <property type="protein sequence ID" value="KAK7497997.1"/>
    <property type="molecule type" value="Genomic_DNA"/>
</dbReference>
<evidence type="ECO:0000256" key="2">
    <source>
        <dbReference type="SAM" id="MobiDB-lite"/>
    </source>
</evidence>
<reference evidence="4 5" key="1">
    <citation type="journal article" date="2023" name="Sci. Data">
        <title>Genome assembly of the Korean intertidal mud-creeper Batillaria attramentaria.</title>
        <authorList>
            <person name="Patra A.K."/>
            <person name="Ho P.T."/>
            <person name="Jun S."/>
            <person name="Lee S.J."/>
            <person name="Kim Y."/>
            <person name="Won Y.J."/>
        </authorList>
    </citation>
    <scope>NUCLEOTIDE SEQUENCE [LARGE SCALE GENOMIC DNA]</scope>
    <source>
        <strain evidence="4">Wonlab-2016</strain>
    </source>
</reference>
<comment type="similarity">
    <text evidence="1">Belongs to the TPRG1 family.</text>
</comment>
<dbReference type="Pfam" id="PF12456">
    <property type="entry name" value="hSac2"/>
    <property type="match status" value="1"/>
</dbReference>
<organism evidence="4 5">
    <name type="scientific">Batillaria attramentaria</name>
    <dbReference type="NCBI Taxonomy" id="370345"/>
    <lineage>
        <taxon>Eukaryota</taxon>
        <taxon>Metazoa</taxon>
        <taxon>Spiralia</taxon>
        <taxon>Lophotrochozoa</taxon>
        <taxon>Mollusca</taxon>
        <taxon>Gastropoda</taxon>
        <taxon>Caenogastropoda</taxon>
        <taxon>Sorbeoconcha</taxon>
        <taxon>Cerithioidea</taxon>
        <taxon>Batillariidae</taxon>
        <taxon>Batillaria</taxon>
    </lineage>
</organism>
<sequence length="302" mass="33825">MAEATTAKNAVDTNVSQLDDDKTAQEGEFVGATLQIASETQNGQAEAPEVEFAGPGITRNRPGSVIGQRSVVSTSSRTSRRPGVVKSDTTSSTFFSYKENSFQSAVDKVSTVIKPELDGELLGAWLLVEIDHWDFEREKIVLLTANSMFIIKYNFITQTLQEYRRIMLHIIDAILIGDFVYPNSSLMPDRQHGGIQIRWASGTELSFGQKWNPWCTDIPWATLAHHPILYNPKENETVTFNVDEFFESLLQATSKVFETKRPNEKVKVIEGPILIESYASLPSMVFNQSGLGFFRDRNGLCF</sequence>
<evidence type="ECO:0000313" key="5">
    <source>
        <dbReference type="Proteomes" id="UP001519460"/>
    </source>
</evidence>
<keyword evidence="5" id="KW-1185">Reference proteome</keyword>
<dbReference type="AlphaFoldDB" id="A0ABD0LG08"/>
<protein>
    <recommendedName>
        <fullName evidence="3">HSac2 domain-containing protein</fullName>
    </recommendedName>
</protein>